<sequence>MRYLESLRCGQCTACGVYTGAHVIKQLDVSTWNFLCYPMLLEMNAREVRNESRTGVQTLRRTLDTTMVCPVCVANAVIEVVPAAICAGLAAVGGAKAAITRPLERSPTRVQQQAKPHPLPAPGVCKRSPQPAAQVQPKRRSKLVLKPRISKLLPNPKGDAS</sequence>
<accession>A0ABQ7HAB2</accession>
<comment type="caution">
    <text evidence="2">The sequence shown here is derived from an EMBL/GenBank/DDBJ whole genome shotgun (WGS) entry which is preliminary data.</text>
</comment>
<keyword evidence="3" id="KW-1185">Reference proteome</keyword>
<name>A0ABQ7HAB2_DUNSA</name>
<dbReference type="EMBL" id="MU069437">
    <property type="protein sequence ID" value="KAF5843795.1"/>
    <property type="molecule type" value="Genomic_DNA"/>
</dbReference>
<evidence type="ECO:0000313" key="2">
    <source>
        <dbReference type="EMBL" id="KAF5843795.1"/>
    </source>
</evidence>
<evidence type="ECO:0000256" key="1">
    <source>
        <dbReference type="SAM" id="MobiDB-lite"/>
    </source>
</evidence>
<evidence type="ECO:0008006" key="4">
    <source>
        <dbReference type="Google" id="ProtNLM"/>
    </source>
</evidence>
<gene>
    <name evidence="2" type="ORF">DUNSADRAFT_5032</name>
</gene>
<organism evidence="2 3">
    <name type="scientific">Dunaliella salina</name>
    <name type="common">Green alga</name>
    <name type="synonym">Protococcus salinus</name>
    <dbReference type="NCBI Taxonomy" id="3046"/>
    <lineage>
        <taxon>Eukaryota</taxon>
        <taxon>Viridiplantae</taxon>
        <taxon>Chlorophyta</taxon>
        <taxon>core chlorophytes</taxon>
        <taxon>Chlorophyceae</taxon>
        <taxon>CS clade</taxon>
        <taxon>Chlamydomonadales</taxon>
        <taxon>Dunaliellaceae</taxon>
        <taxon>Dunaliella</taxon>
    </lineage>
</organism>
<dbReference type="Proteomes" id="UP000815325">
    <property type="component" value="Unassembled WGS sequence"/>
</dbReference>
<proteinExistence type="predicted"/>
<protein>
    <recommendedName>
        <fullName evidence="4">Encoded protein</fullName>
    </recommendedName>
</protein>
<reference evidence="2" key="1">
    <citation type="submission" date="2017-08" db="EMBL/GenBank/DDBJ databases">
        <authorList>
            <person name="Polle J.E."/>
            <person name="Barry K."/>
            <person name="Cushman J."/>
            <person name="Schmutz J."/>
            <person name="Tran D."/>
            <person name="Hathwaick L.T."/>
            <person name="Yim W.C."/>
            <person name="Jenkins J."/>
            <person name="Mckie-Krisberg Z.M."/>
            <person name="Prochnik S."/>
            <person name="Lindquist E."/>
            <person name="Dockter R.B."/>
            <person name="Adam C."/>
            <person name="Molina H."/>
            <person name="Bunkerborg J."/>
            <person name="Jin E."/>
            <person name="Buchheim M."/>
            <person name="Magnuson J."/>
        </authorList>
    </citation>
    <scope>NUCLEOTIDE SEQUENCE</scope>
    <source>
        <strain evidence="2">CCAP 19/18</strain>
    </source>
</reference>
<feature type="compositionally biased region" description="Basic residues" evidence="1">
    <location>
        <begin position="137"/>
        <end position="149"/>
    </location>
</feature>
<feature type="region of interest" description="Disordered" evidence="1">
    <location>
        <begin position="103"/>
        <end position="161"/>
    </location>
</feature>
<evidence type="ECO:0000313" key="3">
    <source>
        <dbReference type="Proteomes" id="UP000815325"/>
    </source>
</evidence>